<protein>
    <submittedName>
        <fullName evidence="2">Uncharacterized protein</fullName>
    </submittedName>
</protein>
<comment type="caution">
    <text evidence="2">The sequence shown here is derived from an EMBL/GenBank/DDBJ whole genome shotgun (WGS) entry which is preliminary data.</text>
</comment>
<evidence type="ECO:0000313" key="2">
    <source>
        <dbReference type="EMBL" id="GEN46301.1"/>
    </source>
</evidence>
<reference evidence="2 3" key="1">
    <citation type="submission" date="2019-07" db="EMBL/GenBank/DDBJ databases">
        <title>Whole genome shotgun sequence of Alkalibacillus haloalkaliphilus NBRC 103110.</title>
        <authorList>
            <person name="Hosoyama A."/>
            <person name="Uohara A."/>
            <person name="Ohji S."/>
            <person name="Ichikawa N."/>
        </authorList>
    </citation>
    <scope>NUCLEOTIDE SEQUENCE [LARGE SCALE GENOMIC DNA]</scope>
    <source>
        <strain evidence="2 3">NBRC 103110</strain>
    </source>
</reference>
<dbReference type="AlphaFoldDB" id="A0A511W6D0"/>
<feature type="transmembrane region" description="Helical" evidence="1">
    <location>
        <begin position="7"/>
        <end position="30"/>
    </location>
</feature>
<evidence type="ECO:0000313" key="3">
    <source>
        <dbReference type="Proteomes" id="UP000321440"/>
    </source>
</evidence>
<dbReference type="EMBL" id="BJYA01000014">
    <property type="protein sequence ID" value="GEN46301.1"/>
    <property type="molecule type" value="Genomic_DNA"/>
</dbReference>
<sequence length="46" mass="5345">MKMKGKTMVWILIGIVVVMAFVIYFLFTFIQNRGLIDESMALVNMM</sequence>
<name>A0A511W6D0_9BACI</name>
<keyword evidence="1" id="KW-0812">Transmembrane</keyword>
<organism evidence="2 3">
    <name type="scientific">Alkalibacillus haloalkaliphilus</name>
    <dbReference type="NCBI Taxonomy" id="94136"/>
    <lineage>
        <taxon>Bacteria</taxon>
        <taxon>Bacillati</taxon>
        <taxon>Bacillota</taxon>
        <taxon>Bacilli</taxon>
        <taxon>Bacillales</taxon>
        <taxon>Bacillaceae</taxon>
        <taxon>Alkalibacillus</taxon>
    </lineage>
</organism>
<proteinExistence type="predicted"/>
<evidence type="ECO:0000256" key="1">
    <source>
        <dbReference type="SAM" id="Phobius"/>
    </source>
</evidence>
<gene>
    <name evidence="2" type="ORF">AHA02nite_20770</name>
</gene>
<keyword evidence="3" id="KW-1185">Reference proteome</keyword>
<dbReference type="Proteomes" id="UP000321440">
    <property type="component" value="Unassembled WGS sequence"/>
</dbReference>
<keyword evidence="1" id="KW-1133">Transmembrane helix</keyword>
<dbReference type="RefSeq" id="WP_218025418.1">
    <property type="nucleotide sequence ID" value="NZ_BJYA01000014.1"/>
</dbReference>
<keyword evidence="1" id="KW-0472">Membrane</keyword>
<accession>A0A511W6D0</accession>